<proteinExistence type="predicted"/>
<dbReference type="EMBL" id="CAJNAS010000003">
    <property type="protein sequence ID" value="CAE6872610.1"/>
    <property type="molecule type" value="Genomic_DNA"/>
</dbReference>
<dbReference type="InterPro" id="IPR037219">
    <property type="entry name" value="Peptidase_M41-like"/>
</dbReference>
<dbReference type="Gene3D" id="1.20.58.760">
    <property type="entry name" value="Peptidase M41"/>
    <property type="match status" value="1"/>
</dbReference>
<accession>A0A9N8MTR2</accession>
<evidence type="ECO:0008006" key="3">
    <source>
        <dbReference type="Google" id="ProtNLM"/>
    </source>
</evidence>
<dbReference type="Proteomes" id="UP000675121">
    <property type="component" value="Unassembled WGS sequence"/>
</dbReference>
<evidence type="ECO:0000313" key="1">
    <source>
        <dbReference type="EMBL" id="CAE6872610.1"/>
    </source>
</evidence>
<organism evidence="1 2">
    <name type="scientific">Paraburkholderia domus</name>
    <dbReference type="NCBI Taxonomy" id="2793075"/>
    <lineage>
        <taxon>Bacteria</taxon>
        <taxon>Pseudomonadati</taxon>
        <taxon>Pseudomonadota</taxon>
        <taxon>Betaproteobacteria</taxon>
        <taxon>Burkholderiales</taxon>
        <taxon>Burkholderiaceae</taxon>
        <taxon>Paraburkholderia</taxon>
    </lineage>
</organism>
<reference evidence="1" key="1">
    <citation type="submission" date="2021-02" db="EMBL/GenBank/DDBJ databases">
        <authorList>
            <person name="Vanwijnsberghe S."/>
        </authorList>
    </citation>
    <scope>NUCLEOTIDE SEQUENCE</scope>
    <source>
        <strain evidence="1">R-70211</strain>
    </source>
</reference>
<name>A0A9N8MTR2_9BURK</name>
<dbReference type="GO" id="GO:0006508">
    <property type="term" value="P:proteolysis"/>
    <property type="evidence" value="ECO:0007669"/>
    <property type="project" value="InterPro"/>
</dbReference>
<dbReference type="GO" id="GO:0004222">
    <property type="term" value="F:metalloendopeptidase activity"/>
    <property type="evidence" value="ECO:0007669"/>
    <property type="project" value="InterPro"/>
</dbReference>
<dbReference type="AlphaFoldDB" id="A0A9N8MTR2"/>
<evidence type="ECO:0000313" key="2">
    <source>
        <dbReference type="Proteomes" id="UP000675121"/>
    </source>
</evidence>
<sequence>MLTPEFRRAVCFHEAGHAVIHALGGSSIYALAVAPEGSESWTYEGRKGAVIEGAAGVCEPCDSPRLAMYLVWDGTSYRANRNEFNNVHRSMAASLGGTRGKHLLTDVRRLVRRRICGALAGPIAESYYEKREFNVWETEGWVDPGSDVEHAMGLAQLLPYRREFEHACDVTCEALRRPEIWARVVALADELEHAENMSEDAIAEFLPPPEANWPPSGAARWRDHYAVELA</sequence>
<keyword evidence="2" id="KW-1185">Reference proteome</keyword>
<dbReference type="GO" id="GO:0005524">
    <property type="term" value="F:ATP binding"/>
    <property type="evidence" value="ECO:0007669"/>
    <property type="project" value="InterPro"/>
</dbReference>
<comment type="caution">
    <text evidence="1">The sequence shown here is derived from an EMBL/GenBank/DDBJ whole genome shotgun (WGS) entry which is preliminary data.</text>
</comment>
<dbReference type="GO" id="GO:0004176">
    <property type="term" value="F:ATP-dependent peptidase activity"/>
    <property type="evidence" value="ECO:0007669"/>
    <property type="project" value="InterPro"/>
</dbReference>
<protein>
    <recommendedName>
        <fullName evidence="3">Peptidase M41 domain-containing protein</fullName>
    </recommendedName>
</protein>
<gene>
    <name evidence="1" type="ORF">R70211_01376</name>
</gene>